<dbReference type="EMBL" id="MG999954">
    <property type="protein sequence ID" value="AVR55428.1"/>
    <property type="molecule type" value="Genomic_DNA"/>
</dbReference>
<gene>
    <name evidence="1" type="ORF">PSH1140_223</name>
</gene>
<reference evidence="1 2" key="1">
    <citation type="submission" date="2018-02" db="EMBL/GenBank/DDBJ databases">
        <title>Isolation, characterization and genome analysis of lytic bacteriophages against Enterobacter cloacae.</title>
        <authorList>
            <person name="Ramesh N."/>
            <person name="Prasanth M."/>
            <person name="Tamhankar A.J."/>
            <person name="Lundborg C.S."/>
        </authorList>
    </citation>
    <scope>NUCLEOTIDE SEQUENCE [LARGE SCALE GENOMIC DNA]</scope>
</reference>
<dbReference type="PROSITE" id="PS52031">
    <property type="entry name" value="GG_LECTIN"/>
    <property type="match status" value="1"/>
</dbReference>
<protein>
    <submittedName>
        <fullName evidence="1">Hinge connector of long tail fiber</fullName>
    </submittedName>
</protein>
<sequence length="382" mass="42611">MAKMMASFGQGFVQTQVLSENNSVKYKLAFAAGVAQSTPSNAYYTFQDVPVGTQDDGPGINLREFNPATNQMLNFKTFNIQPQDNNASTKALVNYLTTLPASDNLLIFTSYGRLYSSPSVEAMMKSFGSVIWPSIFLTTNYGCNYCALYSIRRRKIIAENITYSDFKKENRDIRPALEFIYDKANDIGATGYSQKAIDDSATYVIDKDNTAKRFPQEFEQISPISDYGIAPNDKMQWNFEVKGDASLNVTGQSIRVNLRWFQGTSYISGSVVETQPMDADKWMWHQRYVTVPANADGFTIIASRYPEVADSEGSGAIREMMLTQVSRAVEPLMDPAGFGVNGIRMNNMISDGVDPNTLLVLPDTEDDKSGNIYSADFREYND</sequence>
<evidence type="ECO:0000313" key="1">
    <source>
        <dbReference type="EMBL" id="AVR55428.1"/>
    </source>
</evidence>
<accession>A0A2R3ZXF2</accession>
<organism evidence="1 2">
    <name type="scientific">Enterobacter phage myPSH1140</name>
    <dbReference type="NCBI Taxonomy" id="2108137"/>
    <lineage>
        <taxon>Viruses</taxon>
        <taxon>Duplodnaviria</taxon>
        <taxon>Heunggongvirae</taxon>
        <taxon>Uroviricota</taxon>
        <taxon>Caudoviricetes</taxon>
        <taxon>Pantevenvirales</taxon>
        <taxon>Straboviridae</taxon>
        <taxon>Tevenvirinae</taxon>
        <taxon>Karamvirus</taxon>
        <taxon>Karamvirus mypsh1140</taxon>
    </lineage>
</organism>
<keyword evidence="2" id="KW-1185">Reference proteome</keyword>
<dbReference type="Proteomes" id="UP000244328">
    <property type="component" value="Segment"/>
</dbReference>
<evidence type="ECO:0000313" key="2">
    <source>
        <dbReference type="Proteomes" id="UP000244328"/>
    </source>
</evidence>
<proteinExistence type="predicted"/>
<name>A0A2R3ZXF2_9CAUD</name>